<dbReference type="Proteomes" id="UP000626982">
    <property type="component" value="Unassembled WGS sequence"/>
</dbReference>
<dbReference type="Gene3D" id="1.10.30.50">
    <property type="match status" value="1"/>
</dbReference>
<organism evidence="3 4">
    <name type="scientific">Agrococcus terreus</name>
    <dbReference type="NCBI Taxonomy" id="574649"/>
    <lineage>
        <taxon>Bacteria</taxon>
        <taxon>Bacillati</taxon>
        <taxon>Actinomycetota</taxon>
        <taxon>Actinomycetes</taxon>
        <taxon>Micrococcales</taxon>
        <taxon>Microbacteriaceae</taxon>
        <taxon>Agrococcus</taxon>
    </lineage>
</organism>
<comment type="caution">
    <text evidence="3">The sequence shown here is derived from an EMBL/GenBank/DDBJ whole genome shotgun (WGS) entry which is preliminary data.</text>
</comment>
<protein>
    <recommendedName>
        <fullName evidence="2">HNH nuclease domain-containing protein</fullName>
    </recommendedName>
</protein>
<feature type="region of interest" description="Disordered" evidence="1">
    <location>
        <begin position="453"/>
        <end position="493"/>
    </location>
</feature>
<evidence type="ECO:0000256" key="1">
    <source>
        <dbReference type="SAM" id="MobiDB-lite"/>
    </source>
</evidence>
<sequence length="493" mass="52530">MTTEPGIDARELIELLRSGAVLDPAGASAEELESSLDAADAEWLERLLSLDDAEVEALAAAGANLPAAPARPSSALDDDLAFAARLRALEAQSARIAGERRALLAQQLRRAIDAGGDTAMRVRELATIAGAELRVSDVTMERAMTEAVAIVEELPLAHAAACEGRLSASHLRVLDAETLPLRLDAAVAPEVRARVEAELVVIAETTTPARLRRRARRIVDAALSAPLQQRYDAAREERHVRLHELPDGMCEIAARMPALLGAAILDRLTQAARALPADDHRTIDQRRADALAELLLCGQAPDDAHAASAITPVVTVTIPATALLADDGAADPDPASLDGRTLVDAATARALAAGASGWERLFLSPVTGRALAVDRYRPSAAQRRWLRARDGRCRFPGCGAPAHRADADHTRDHAHGGPTADGNLAHLCRRHHSIKHATRWRVRQLPGGVLEWTSPTGTILTDEPEPPPRARIPSFHDREPAMAGAPPGGPHPF</sequence>
<reference evidence="4" key="1">
    <citation type="journal article" date="2019" name="Int. J. Syst. Evol. Microbiol.">
        <title>The Global Catalogue of Microorganisms (GCM) 10K type strain sequencing project: providing services to taxonomists for standard genome sequencing and annotation.</title>
        <authorList>
            <consortium name="The Broad Institute Genomics Platform"/>
            <consortium name="The Broad Institute Genome Sequencing Center for Infectious Disease"/>
            <person name="Wu L."/>
            <person name="Ma J."/>
        </authorList>
    </citation>
    <scope>NUCLEOTIDE SEQUENCE [LARGE SCALE GENOMIC DNA]</scope>
    <source>
        <strain evidence="4">CGMCC 1.6960</strain>
    </source>
</reference>
<proteinExistence type="predicted"/>
<dbReference type="RefSeq" id="WP_188717164.1">
    <property type="nucleotide sequence ID" value="NZ_BAABBD010000002.1"/>
</dbReference>
<dbReference type="EMBL" id="BMLM01000001">
    <property type="protein sequence ID" value="GGN82584.1"/>
    <property type="molecule type" value="Genomic_DNA"/>
</dbReference>
<evidence type="ECO:0000313" key="3">
    <source>
        <dbReference type="EMBL" id="GGN82584.1"/>
    </source>
</evidence>
<gene>
    <name evidence="3" type="ORF">GCM10010968_12530</name>
</gene>
<dbReference type="CDD" id="cd00085">
    <property type="entry name" value="HNHc"/>
    <property type="match status" value="1"/>
</dbReference>
<name>A0ABQ2KG81_9MICO</name>
<evidence type="ECO:0000313" key="4">
    <source>
        <dbReference type="Proteomes" id="UP000626982"/>
    </source>
</evidence>
<dbReference type="Pfam" id="PF02720">
    <property type="entry name" value="DUF222"/>
    <property type="match status" value="1"/>
</dbReference>
<dbReference type="SMART" id="SM00507">
    <property type="entry name" value="HNHc"/>
    <property type="match status" value="1"/>
</dbReference>
<accession>A0ABQ2KG81</accession>
<dbReference type="InterPro" id="IPR003870">
    <property type="entry name" value="DUF222"/>
</dbReference>
<keyword evidence="4" id="KW-1185">Reference proteome</keyword>
<evidence type="ECO:0000259" key="2">
    <source>
        <dbReference type="SMART" id="SM00507"/>
    </source>
</evidence>
<dbReference type="InterPro" id="IPR003615">
    <property type="entry name" value="HNH_nuc"/>
</dbReference>
<feature type="domain" description="HNH nuclease" evidence="2">
    <location>
        <begin position="381"/>
        <end position="433"/>
    </location>
</feature>